<protein>
    <recommendedName>
        <fullName evidence="9">Tyrosine-protein phosphatase non-receptor type</fullName>
        <ecNumber evidence="9">3.1.3.48</ecNumber>
    </recommendedName>
</protein>
<dbReference type="PROSITE" id="PS00383">
    <property type="entry name" value="TYR_PHOSPHATASE_1"/>
    <property type="match status" value="1"/>
</dbReference>
<keyword evidence="6" id="KW-0256">Endoplasmic reticulum</keyword>
<dbReference type="InterPro" id="IPR016130">
    <property type="entry name" value="Tyr_Pase_AS"/>
</dbReference>
<dbReference type="AlphaFoldDB" id="A0A091D9G4"/>
<keyword evidence="8" id="KW-0472">Membrane</keyword>
<dbReference type="InterPro" id="IPR000242">
    <property type="entry name" value="PTP_cat"/>
</dbReference>
<proteinExistence type="inferred from homology"/>
<dbReference type="GO" id="GO:0004726">
    <property type="term" value="F:non-membrane spanning protein tyrosine phosphatase activity"/>
    <property type="evidence" value="ECO:0007669"/>
    <property type="project" value="TreeGrafter"/>
</dbReference>
<dbReference type="PRINTS" id="PR00700">
    <property type="entry name" value="PRTYPHPHTASE"/>
</dbReference>
<comment type="similarity">
    <text evidence="3 9">Belongs to the protein-tyrosine phosphatase family. Non-receptor class 1 subfamily.</text>
</comment>
<dbReference type="InterPro" id="IPR003595">
    <property type="entry name" value="Tyr_Pase_cat"/>
</dbReference>
<dbReference type="Gene3D" id="3.90.190.10">
    <property type="entry name" value="Protein tyrosine phosphatase superfamily"/>
    <property type="match status" value="1"/>
</dbReference>
<name>A0A091D9G4_FUKDA</name>
<evidence type="ECO:0000256" key="12">
    <source>
        <dbReference type="SAM" id="MobiDB-lite"/>
    </source>
</evidence>
<dbReference type="InterPro" id="IPR029021">
    <property type="entry name" value="Prot-tyrosine_phosphatase-like"/>
</dbReference>
<dbReference type="PIRSF" id="PIRSF000926">
    <property type="entry name" value="Tyr-Ptase_nr1"/>
    <property type="match status" value="1"/>
</dbReference>
<evidence type="ECO:0000259" key="13">
    <source>
        <dbReference type="PROSITE" id="PS50055"/>
    </source>
</evidence>
<keyword evidence="5 9" id="KW-0378">Hydrolase</keyword>
<gene>
    <name evidence="15" type="ORF">H920_11675</name>
</gene>
<evidence type="ECO:0000256" key="8">
    <source>
        <dbReference type="ARBA" id="ARBA00023136"/>
    </source>
</evidence>
<evidence type="ECO:0000256" key="2">
    <source>
        <dbReference type="ARBA" id="ARBA00004308"/>
    </source>
</evidence>
<keyword evidence="16" id="KW-1185">Reference proteome</keyword>
<dbReference type="PANTHER" id="PTHR46047">
    <property type="entry name" value="TYROSINE-PROTEIN PHOSPHATASE NON-RECEPTOR TYPE 61F"/>
    <property type="match status" value="1"/>
</dbReference>
<evidence type="ECO:0000313" key="16">
    <source>
        <dbReference type="Proteomes" id="UP000028990"/>
    </source>
</evidence>
<feature type="domain" description="Tyrosine specific protein phosphatases" evidence="14">
    <location>
        <begin position="185"/>
        <end position="261"/>
    </location>
</feature>
<dbReference type="EC" id="3.1.3.48" evidence="9"/>
<dbReference type="SUPFAM" id="SSF52799">
    <property type="entry name" value="(Phosphotyrosine protein) phosphatases II"/>
    <property type="match status" value="1"/>
</dbReference>
<reference evidence="15 16" key="1">
    <citation type="submission" date="2013-11" db="EMBL/GenBank/DDBJ databases">
        <title>The Damaraland mole rat (Fukomys damarensis) genome and evolution of African mole rats.</title>
        <authorList>
            <person name="Gladyshev V.N."/>
            <person name="Fang X."/>
        </authorList>
    </citation>
    <scope>NUCLEOTIDE SEQUENCE [LARGE SCALE GENOMIC DNA]</scope>
    <source>
        <tissue evidence="15">Liver</tissue>
    </source>
</reference>
<evidence type="ECO:0000256" key="1">
    <source>
        <dbReference type="ARBA" id="ARBA00004240"/>
    </source>
</evidence>
<accession>A0A091D9G4</accession>
<evidence type="ECO:0000259" key="14">
    <source>
        <dbReference type="PROSITE" id="PS50056"/>
    </source>
</evidence>
<evidence type="ECO:0000256" key="10">
    <source>
        <dbReference type="PIRSR" id="PIRSR000926-1"/>
    </source>
</evidence>
<keyword evidence="4" id="KW-0597">Phosphoprotein</keyword>
<dbReference type="GO" id="GO:0005783">
    <property type="term" value="C:endoplasmic reticulum"/>
    <property type="evidence" value="ECO:0007669"/>
    <property type="project" value="UniProtKB-SubCell"/>
</dbReference>
<feature type="active site" description="Phosphocysteine intermediate" evidence="10">
    <location>
        <position position="211"/>
    </location>
</feature>
<feature type="compositionally biased region" description="Basic and acidic residues" evidence="12">
    <location>
        <begin position="366"/>
        <end position="382"/>
    </location>
</feature>
<dbReference type="Proteomes" id="UP000028990">
    <property type="component" value="Unassembled WGS sequence"/>
</dbReference>
<evidence type="ECO:0000256" key="4">
    <source>
        <dbReference type="ARBA" id="ARBA00022553"/>
    </source>
</evidence>
<dbReference type="InterPro" id="IPR051985">
    <property type="entry name" value="NR_tyrosine_phosphatase"/>
</dbReference>
<dbReference type="eggNOG" id="KOG0789">
    <property type="taxonomic scope" value="Eukaryota"/>
</dbReference>
<dbReference type="GO" id="GO:0070373">
    <property type="term" value="P:negative regulation of ERK1 and ERK2 cascade"/>
    <property type="evidence" value="ECO:0007669"/>
    <property type="project" value="TreeGrafter"/>
</dbReference>
<evidence type="ECO:0000256" key="5">
    <source>
        <dbReference type="ARBA" id="ARBA00022801"/>
    </source>
</evidence>
<evidence type="ECO:0000256" key="6">
    <source>
        <dbReference type="ARBA" id="ARBA00022824"/>
    </source>
</evidence>
<feature type="region of interest" description="Disordered" evidence="12">
    <location>
        <begin position="293"/>
        <end position="316"/>
    </location>
</feature>
<dbReference type="SMART" id="SM00194">
    <property type="entry name" value="PTPc"/>
    <property type="match status" value="1"/>
</dbReference>
<keyword evidence="15" id="KW-0675">Receptor</keyword>
<feature type="domain" description="Tyrosine-protein phosphatase" evidence="13">
    <location>
        <begin position="4"/>
        <end position="270"/>
    </location>
</feature>
<feature type="binding site" evidence="11">
    <location>
        <begin position="211"/>
        <end position="217"/>
    </location>
    <ligand>
        <name>substrate</name>
    </ligand>
</feature>
<dbReference type="EMBL" id="KN123060">
    <property type="protein sequence ID" value="KFO26915.1"/>
    <property type="molecule type" value="Genomic_DNA"/>
</dbReference>
<dbReference type="GO" id="GO:0005634">
    <property type="term" value="C:nucleus"/>
    <property type="evidence" value="ECO:0007669"/>
    <property type="project" value="TreeGrafter"/>
</dbReference>
<comment type="subcellular location">
    <subcellularLocation>
        <location evidence="2">Endomembrane system</location>
    </subcellularLocation>
    <subcellularLocation>
        <location evidence="1">Endoplasmic reticulum</location>
    </subcellularLocation>
</comment>
<organism evidence="15 16">
    <name type="scientific">Fukomys damarensis</name>
    <name type="common">Damaraland mole rat</name>
    <name type="synonym">Cryptomys damarensis</name>
    <dbReference type="NCBI Taxonomy" id="885580"/>
    <lineage>
        <taxon>Eukaryota</taxon>
        <taxon>Metazoa</taxon>
        <taxon>Chordata</taxon>
        <taxon>Craniata</taxon>
        <taxon>Vertebrata</taxon>
        <taxon>Euteleostomi</taxon>
        <taxon>Mammalia</taxon>
        <taxon>Eutheria</taxon>
        <taxon>Euarchontoglires</taxon>
        <taxon>Glires</taxon>
        <taxon>Rodentia</taxon>
        <taxon>Hystricomorpha</taxon>
        <taxon>Bathyergidae</taxon>
        <taxon>Fukomys</taxon>
    </lineage>
</organism>
<dbReference type="PANTHER" id="PTHR46047:SF1">
    <property type="entry name" value="TYROSINE-PROTEIN PHOSPHATASE NON-RECEPTOR TYPE 2"/>
    <property type="match status" value="1"/>
</dbReference>
<dbReference type="FunFam" id="3.90.190.10:FF:000025">
    <property type="entry name" value="Tyrosine-protein phosphatase non-receptor type 1"/>
    <property type="match status" value="1"/>
</dbReference>
<evidence type="ECO:0000313" key="15">
    <source>
        <dbReference type="EMBL" id="KFO26915.1"/>
    </source>
</evidence>
<evidence type="ECO:0000256" key="7">
    <source>
        <dbReference type="ARBA" id="ARBA00022912"/>
    </source>
</evidence>
<dbReference type="PROSITE" id="PS50056">
    <property type="entry name" value="TYR_PHOSPHATASE_2"/>
    <property type="match status" value="1"/>
</dbReference>
<sequence>MCRFPGQYVCAQEIRNESHDYPHRVAKFPENRNRNRYRDVSPYDHSRVKLQNTENDYINASLVHMEEAQRNYVLTQATSALQGPLPNTCCHFWLMVWQQKSRAVVMLNRVVEKESVKCAQYWPTDDREMVFKETGFRVKLLSEDVKSYYTVHRLQLENINSGEARTISHFHYTTWPDFGVPESPASFLNFLFKVRESGSLEADHGPAVVHCSAGIGRSGTFSLVDTCLVLMEKGDDINIKQVLLNMRKYRMGLIQTPDQLRFSYMAIIEGAKCIKGDSNIQKRWKELSKEDLSPALDHSPNRGMTEKYNGNRIGPEEEKLLPERCTALSSRTQDTMEEGSESVVRKRIREDRKAATAQKVQQMKQRLNETERKRKRSNERTSKVKKCHKLQSYKGDLPLSLSDSRVLQVGEKAAAGKSVRPVTWEIVSMTSVPCGQNQLHIHSDDTQLFRSLYCCPV</sequence>
<evidence type="ECO:0000256" key="9">
    <source>
        <dbReference type="PIRNR" id="PIRNR000926"/>
    </source>
</evidence>
<evidence type="ECO:0000256" key="11">
    <source>
        <dbReference type="PIRSR" id="PIRSR000926-2"/>
    </source>
</evidence>
<keyword evidence="7 9" id="KW-0904">Protein phosphatase</keyword>
<dbReference type="STRING" id="885580.ENSFDAP00000019428"/>
<dbReference type="PROSITE" id="PS50055">
    <property type="entry name" value="TYR_PHOSPHATASE_PTP"/>
    <property type="match status" value="1"/>
</dbReference>
<feature type="region of interest" description="Disordered" evidence="12">
    <location>
        <begin position="350"/>
        <end position="384"/>
    </location>
</feature>
<dbReference type="InterPro" id="IPR000387">
    <property type="entry name" value="Tyr_Pase_dom"/>
</dbReference>
<dbReference type="GO" id="GO:0019901">
    <property type="term" value="F:protein kinase binding"/>
    <property type="evidence" value="ECO:0007669"/>
    <property type="project" value="TreeGrafter"/>
</dbReference>
<feature type="binding site" evidence="11">
    <location>
        <position position="255"/>
    </location>
    <ligand>
        <name>substrate</name>
    </ligand>
</feature>
<evidence type="ECO:0000256" key="3">
    <source>
        <dbReference type="ARBA" id="ARBA00009701"/>
    </source>
</evidence>
<dbReference type="InterPro" id="IPR012265">
    <property type="entry name" value="Ptpn1/Ptpn2"/>
</dbReference>
<dbReference type="GO" id="GO:0046426">
    <property type="term" value="P:negative regulation of receptor signaling pathway via JAK-STAT"/>
    <property type="evidence" value="ECO:0007669"/>
    <property type="project" value="TreeGrafter"/>
</dbReference>
<dbReference type="SMART" id="SM00404">
    <property type="entry name" value="PTPc_motif"/>
    <property type="match status" value="1"/>
</dbReference>
<comment type="catalytic activity">
    <reaction evidence="9">
        <text>O-phospho-L-tyrosyl-[protein] + H2O = L-tyrosyl-[protein] + phosphate</text>
        <dbReference type="Rhea" id="RHEA:10684"/>
        <dbReference type="Rhea" id="RHEA-COMP:10136"/>
        <dbReference type="Rhea" id="RHEA-COMP:20101"/>
        <dbReference type="ChEBI" id="CHEBI:15377"/>
        <dbReference type="ChEBI" id="CHEBI:43474"/>
        <dbReference type="ChEBI" id="CHEBI:46858"/>
        <dbReference type="ChEBI" id="CHEBI:61978"/>
        <dbReference type="EC" id="3.1.3.48"/>
    </reaction>
</comment>
<feature type="binding site" evidence="11">
    <location>
        <position position="177"/>
    </location>
    <ligand>
        <name>substrate</name>
    </ligand>
</feature>
<dbReference type="Pfam" id="PF00102">
    <property type="entry name" value="Y_phosphatase"/>
    <property type="match status" value="1"/>
</dbReference>